<keyword evidence="4" id="KW-1185">Reference proteome</keyword>
<dbReference type="CDD" id="cd02966">
    <property type="entry name" value="TlpA_like_family"/>
    <property type="match status" value="1"/>
</dbReference>
<evidence type="ECO:0000313" key="3">
    <source>
        <dbReference type="EMBL" id="OOQ58849.1"/>
    </source>
</evidence>
<dbReference type="InterPro" id="IPR036249">
    <property type="entry name" value="Thioredoxin-like_sf"/>
</dbReference>
<gene>
    <name evidence="3" type="ORF">BC343_09395</name>
</gene>
<evidence type="ECO:0000256" key="1">
    <source>
        <dbReference type="SAM" id="SignalP"/>
    </source>
</evidence>
<dbReference type="GO" id="GO:0016491">
    <property type="term" value="F:oxidoreductase activity"/>
    <property type="evidence" value="ECO:0007669"/>
    <property type="project" value="InterPro"/>
</dbReference>
<evidence type="ECO:0000259" key="2">
    <source>
        <dbReference type="PROSITE" id="PS51352"/>
    </source>
</evidence>
<feature type="signal peptide" evidence="1">
    <location>
        <begin position="1"/>
        <end position="19"/>
    </location>
</feature>
<dbReference type="PANTHER" id="PTHR42852">
    <property type="entry name" value="THIOL:DISULFIDE INTERCHANGE PROTEIN DSBE"/>
    <property type="match status" value="1"/>
</dbReference>
<name>A0A1S9PD45_9SPHI</name>
<organism evidence="3 4">
    <name type="scientific">Mucilaginibacter pedocola</name>
    <dbReference type="NCBI Taxonomy" id="1792845"/>
    <lineage>
        <taxon>Bacteria</taxon>
        <taxon>Pseudomonadati</taxon>
        <taxon>Bacteroidota</taxon>
        <taxon>Sphingobacteriia</taxon>
        <taxon>Sphingobacteriales</taxon>
        <taxon>Sphingobacteriaceae</taxon>
        <taxon>Mucilaginibacter</taxon>
    </lineage>
</organism>
<dbReference type="STRING" id="1792845.BC343_09395"/>
<dbReference type="InterPro" id="IPR013766">
    <property type="entry name" value="Thioredoxin_domain"/>
</dbReference>
<proteinExistence type="predicted"/>
<dbReference type="PANTHER" id="PTHR42852:SF17">
    <property type="entry name" value="THIOREDOXIN-LIKE PROTEIN HI_1115"/>
    <property type="match status" value="1"/>
</dbReference>
<reference evidence="3 4" key="1">
    <citation type="submission" date="2016-07" db="EMBL/GenBank/DDBJ databases">
        <title>Genomic analysis of zinc-resistant bacterium Mucilaginibacter pedocola TBZ30.</title>
        <authorList>
            <person name="Huang J."/>
            <person name="Tang J."/>
        </authorList>
    </citation>
    <scope>NUCLEOTIDE SEQUENCE [LARGE SCALE GENOMIC DNA]</scope>
    <source>
        <strain evidence="3 4">TBZ30</strain>
    </source>
</reference>
<dbReference type="Pfam" id="PF00578">
    <property type="entry name" value="AhpC-TSA"/>
    <property type="match status" value="1"/>
</dbReference>
<dbReference type="InterPro" id="IPR050553">
    <property type="entry name" value="Thioredoxin_ResA/DsbE_sf"/>
</dbReference>
<dbReference type="PROSITE" id="PS51352">
    <property type="entry name" value="THIOREDOXIN_2"/>
    <property type="match status" value="1"/>
</dbReference>
<dbReference type="Gene3D" id="3.40.30.10">
    <property type="entry name" value="Glutaredoxin"/>
    <property type="match status" value="1"/>
</dbReference>
<dbReference type="GO" id="GO:0016209">
    <property type="term" value="F:antioxidant activity"/>
    <property type="evidence" value="ECO:0007669"/>
    <property type="project" value="InterPro"/>
</dbReference>
<sequence>MRKIIILIALTFSIITAKAQQQAPVNQYALSQNTKVTTANGQPYAYAEWQKLWATNKYKLKPTNPESDSTAFTLILRDTVAEAAEFAGLSPRQTIFFKRGNHFVLLNMQDVNGKTITAEELRGKIIVFNFWQVASAPSRYQIAELNRVADAYKNDSNIVFVAITTDDKAYVQEFLKISPFNFNVIPAGAAYFTYHGVTECPVTLVIDKDGNIAFQSLGYNNGAVPYWVAQTIKKLKTAK</sequence>
<evidence type="ECO:0000313" key="4">
    <source>
        <dbReference type="Proteomes" id="UP000189739"/>
    </source>
</evidence>
<accession>A0A1S9PD45</accession>
<dbReference type="Proteomes" id="UP000189739">
    <property type="component" value="Unassembled WGS sequence"/>
</dbReference>
<dbReference type="AlphaFoldDB" id="A0A1S9PD45"/>
<dbReference type="OrthoDB" id="9815205at2"/>
<dbReference type="EMBL" id="MBTF01000023">
    <property type="protein sequence ID" value="OOQ58849.1"/>
    <property type="molecule type" value="Genomic_DNA"/>
</dbReference>
<comment type="caution">
    <text evidence="3">The sequence shown here is derived from an EMBL/GenBank/DDBJ whole genome shotgun (WGS) entry which is preliminary data.</text>
</comment>
<feature type="domain" description="Thioredoxin" evidence="2">
    <location>
        <begin position="97"/>
        <end position="237"/>
    </location>
</feature>
<keyword evidence="1" id="KW-0732">Signal</keyword>
<dbReference type="SUPFAM" id="SSF52833">
    <property type="entry name" value="Thioredoxin-like"/>
    <property type="match status" value="1"/>
</dbReference>
<feature type="chain" id="PRO_5012594275" description="Thioredoxin domain-containing protein" evidence="1">
    <location>
        <begin position="20"/>
        <end position="239"/>
    </location>
</feature>
<dbReference type="InterPro" id="IPR000866">
    <property type="entry name" value="AhpC/TSA"/>
</dbReference>
<protein>
    <recommendedName>
        <fullName evidence="2">Thioredoxin domain-containing protein</fullName>
    </recommendedName>
</protein>
<dbReference type="RefSeq" id="WP_078349562.1">
    <property type="nucleotide sequence ID" value="NZ_MBTF01000023.1"/>
</dbReference>